<proteinExistence type="predicted"/>
<dbReference type="Pfam" id="PF00498">
    <property type="entry name" value="FHA"/>
    <property type="match status" value="1"/>
</dbReference>
<dbReference type="InterPro" id="IPR000253">
    <property type="entry name" value="FHA_dom"/>
</dbReference>
<dbReference type="EMBL" id="JRYB01000001">
    <property type="protein sequence ID" value="OIJ42222.1"/>
    <property type="molecule type" value="Genomic_DNA"/>
</dbReference>
<dbReference type="PROSITE" id="PS50006">
    <property type="entry name" value="FHA_DOMAIN"/>
    <property type="match status" value="1"/>
</dbReference>
<accession>A0A1S2NCV5</accession>
<feature type="domain" description="FHA" evidence="3">
    <location>
        <begin position="56"/>
        <end position="106"/>
    </location>
</feature>
<dbReference type="Gene3D" id="2.60.200.20">
    <property type="match status" value="1"/>
</dbReference>
<dbReference type="AlphaFoldDB" id="A0A1S2NCV5"/>
<name>A0A1S2NCV5_9BURK</name>
<sequence>MSEHTSQPLDRPTGAPASAPMGGPLSAESLRGPWTIETLARNGEVLHRHRVAALPIRMGRAYDNDFIVDDDYAAAHHAVVEAGPDGRLRLRDLGSRNGIVHKSRRIKDELALDGDTVVRMGHTSLRIRGAAHRVAPEMVDRTMHGWEGMLPGGAGIVLAVLAALLVAWLTDASNDLERYALFPAAASGIGLAWAGLWAFGNRLFGRRARLGRHLFIYGCALAALVGLRLLASVVAYAWSLEWLTAYASHAAVATVAVAVYFHLATVTPQYRRRLRLACGALALLVSSLILAGNMQRHGRTADELYMPVLLPPELRASPDVPVADYIDQVGAMKKEIDAERSGGN</sequence>
<evidence type="ECO:0000256" key="2">
    <source>
        <dbReference type="SAM" id="Phobius"/>
    </source>
</evidence>
<evidence type="ECO:0000313" key="4">
    <source>
        <dbReference type="EMBL" id="OIJ42222.1"/>
    </source>
</evidence>
<keyword evidence="2" id="KW-0812">Transmembrane</keyword>
<dbReference type="RefSeq" id="WP_083415334.1">
    <property type="nucleotide sequence ID" value="NZ_JRYB01000001.1"/>
</dbReference>
<evidence type="ECO:0000259" key="3">
    <source>
        <dbReference type="PROSITE" id="PS50006"/>
    </source>
</evidence>
<reference evidence="4 5" key="1">
    <citation type="submission" date="2014-10" db="EMBL/GenBank/DDBJ databases">
        <authorList>
            <person name="Seo M.-J."/>
            <person name="Seok Y.J."/>
            <person name="Cha I.-T."/>
        </authorList>
    </citation>
    <scope>NUCLEOTIDE SEQUENCE [LARGE SCALE GENOMIC DNA]</scope>
    <source>
        <strain evidence="4 5">NEU</strain>
    </source>
</reference>
<feature type="transmembrane region" description="Helical" evidence="2">
    <location>
        <begin position="214"/>
        <end position="238"/>
    </location>
</feature>
<dbReference type="InterPro" id="IPR008984">
    <property type="entry name" value="SMAD_FHA_dom_sf"/>
</dbReference>
<feature type="transmembrane region" description="Helical" evidence="2">
    <location>
        <begin position="181"/>
        <end position="202"/>
    </location>
</feature>
<evidence type="ECO:0000256" key="1">
    <source>
        <dbReference type="SAM" id="MobiDB-lite"/>
    </source>
</evidence>
<feature type="transmembrane region" description="Helical" evidence="2">
    <location>
        <begin position="276"/>
        <end position="294"/>
    </location>
</feature>
<protein>
    <submittedName>
        <fullName evidence="4">FHA domain protein</fullName>
    </submittedName>
</protein>
<feature type="transmembrane region" description="Helical" evidence="2">
    <location>
        <begin position="244"/>
        <end position="264"/>
    </location>
</feature>
<organism evidence="4 5">
    <name type="scientific">Massilia timonae</name>
    <dbReference type="NCBI Taxonomy" id="47229"/>
    <lineage>
        <taxon>Bacteria</taxon>
        <taxon>Pseudomonadati</taxon>
        <taxon>Pseudomonadota</taxon>
        <taxon>Betaproteobacteria</taxon>
        <taxon>Burkholderiales</taxon>
        <taxon>Oxalobacteraceae</taxon>
        <taxon>Telluria group</taxon>
        <taxon>Massilia</taxon>
    </lineage>
</organism>
<feature type="transmembrane region" description="Helical" evidence="2">
    <location>
        <begin position="148"/>
        <end position="169"/>
    </location>
</feature>
<comment type="caution">
    <text evidence="4">The sequence shown here is derived from an EMBL/GenBank/DDBJ whole genome shotgun (WGS) entry which is preliminary data.</text>
</comment>
<feature type="region of interest" description="Disordered" evidence="1">
    <location>
        <begin position="1"/>
        <end position="28"/>
    </location>
</feature>
<keyword evidence="2" id="KW-1133">Transmembrane helix</keyword>
<evidence type="ECO:0000313" key="5">
    <source>
        <dbReference type="Proteomes" id="UP000180246"/>
    </source>
</evidence>
<keyword evidence="2" id="KW-0472">Membrane</keyword>
<dbReference type="Proteomes" id="UP000180246">
    <property type="component" value="Unassembled WGS sequence"/>
</dbReference>
<dbReference type="SUPFAM" id="SSF49879">
    <property type="entry name" value="SMAD/FHA domain"/>
    <property type="match status" value="1"/>
</dbReference>
<gene>
    <name evidence="4" type="ORF">LO55_2992</name>
</gene>